<evidence type="ECO:0000313" key="1">
    <source>
        <dbReference type="EMBL" id="CAB4192942.1"/>
    </source>
</evidence>
<sequence length="59" mass="6595">MIETHLHNVADVGIAYDEISNRVWVCINGTSVLRVKLAKKADGEPYLMIEDHTEDVIGD</sequence>
<protein>
    <submittedName>
        <fullName evidence="1">Uncharacterized protein</fullName>
    </submittedName>
</protein>
<dbReference type="EMBL" id="LR797181">
    <property type="protein sequence ID" value="CAB4192942.1"/>
    <property type="molecule type" value="Genomic_DNA"/>
</dbReference>
<reference evidence="1" key="1">
    <citation type="submission" date="2020-05" db="EMBL/GenBank/DDBJ databases">
        <authorList>
            <person name="Chiriac C."/>
            <person name="Salcher M."/>
            <person name="Ghai R."/>
            <person name="Kavagutti S V."/>
        </authorList>
    </citation>
    <scope>NUCLEOTIDE SEQUENCE</scope>
</reference>
<name>A0A6J5RAY1_9CAUD</name>
<organism evidence="1">
    <name type="scientific">uncultured Caudovirales phage</name>
    <dbReference type="NCBI Taxonomy" id="2100421"/>
    <lineage>
        <taxon>Viruses</taxon>
        <taxon>Duplodnaviria</taxon>
        <taxon>Heunggongvirae</taxon>
        <taxon>Uroviricota</taxon>
        <taxon>Caudoviricetes</taxon>
        <taxon>Peduoviridae</taxon>
        <taxon>Maltschvirus</taxon>
        <taxon>Maltschvirus maltsch</taxon>
    </lineage>
</organism>
<accession>A0A6J5RAY1</accession>
<gene>
    <name evidence="1" type="ORF">UFOVP1244_139</name>
</gene>
<proteinExistence type="predicted"/>